<sequence length="144" mass="15176">MEQPSTPNAASPPPNDSTTTTNNKNKKKRQLPGPEGVLSHYEAQGLGTREASLQAIGELQSLLYKSVVSGRGGKKDTDSVRKLDTINTRLAIIEMKLDSKPSFLQSFAIGLASGATIPPILSGLGAMWNAVKTATRSSPPSSSL</sequence>
<keyword evidence="2" id="KW-1185">Reference proteome</keyword>
<name>A0A6I9RNQ3_ELAGV</name>
<dbReference type="Proteomes" id="UP000504607">
    <property type="component" value="Chromosome 8"/>
</dbReference>
<evidence type="ECO:0000313" key="2">
    <source>
        <dbReference type="Proteomes" id="UP000504607"/>
    </source>
</evidence>
<evidence type="ECO:0000313" key="3">
    <source>
        <dbReference type="RefSeq" id="XP_010929397.1"/>
    </source>
</evidence>
<gene>
    <name evidence="3" type="primary">LOC105050883</name>
</gene>
<dbReference type="AlphaFoldDB" id="A0A6I9RNQ3"/>
<dbReference type="KEGG" id="egu:105050883"/>
<dbReference type="OrthoDB" id="1908822at2759"/>
<organism evidence="2 3">
    <name type="scientific">Elaeis guineensis var. tenera</name>
    <name type="common">Oil palm</name>
    <dbReference type="NCBI Taxonomy" id="51953"/>
    <lineage>
        <taxon>Eukaryota</taxon>
        <taxon>Viridiplantae</taxon>
        <taxon>Streptophyta</taxon>
        <taxon>Embryophyta</taxon>
        <taxon>Tracheophyta</taxon>
        <taxon>Spermatophyta</taxon>
        <taxon>Magnoliopsida</taxon>
        <taxon>Liliopsida</taxon>
        <taxon>Arecaceae</taxon>
        <taxon>Arecoideae</taxon>
        <taxon>Cocoseae</taxon>
        <taxon>Elaeidinae</taxon>
        <taxon>Elaeis</taxon>
    </lineage>
</organism>
<reference evidence="3" key="1">
    <citation type="submission" date="2025-08" db="UniProtKB">
        <authorList>
            <consortium name="RefSeq"/>
        </authorList>
    </citation>
    <scope>IDENTIFICATION</scope>
</reference>
<dbReference type="InParanoid" id="A0A6I9RNQ3"/>
<dbReference type="GeneID" id="105050883"/>
<proteinExistence type="predicted"/>
<protein>
    <submittedName>
        <fullName evidence="3">Uncharacterized protein LOC105050883</fullName>
    </submittedName>
</protein>
<accession>A0A6I9RNQ3</accession>
<evidence type="ECO:0000256" key="1">
    <source>
        <dbReference type="SAM" id="MobiDB-lite"/>
    </source>
</evidence>
<dbReference type="RefSeq" id="XP_010929397.1">
    <property type="nucleotide sequence ID" value="XM_010931095.3"/>
</dbReference>
<feature type="region of interest" description="Disordered" evidence="1">
    <location>
        <begin position="1"/>
        <end position="38"/>
    </location>
</feature>